<dbReference type="Proteomes" id="UP001153636">
    <property type="component" value="Chromosome 12"/>
</dbReference>
<sequence>MKQIVIQIMYLNKKNMKILKKQTRIPKNAKMKTEPNQITKNATIIKRQRRKEPVNDQEMEMNGEEIKSTSLRNSGKNYKNWKNNLVSARKIKGPCTCILKWSTKFSEENRKVVFDQYWGVGSIDRQRDFISKHVKFVPKWRCRLRADKNEEIAVNSRRNYTYIYNLRI</sequence>
<dbReference type="OrthoDB" id="6780244at2759"/>
<dbReference type="AlphaFoldDB" id="A0A9P0CKZ1"/>
<evidence type="ECO:0000313" key="1">
    <source>
        <dbReference type="EMBL" id="CAH1101998.1"/>
    </source>
</evidence>
<name>A0A9P0CKZ1_9CUCU</name>
<keyword evidence="2" id="KW-1185">Reference proteome</keyword>
<accession>A0A9P0CKZ1</accession>
<proteinExistence type="predicted"/>
<organism evidence="1 2">
    <name type="scientific">Psylliodes chrysocephalus</name>
    <dbReference type="NCBI Taxonomy" id="3402493"/>
    <lineage>
        <taxon>Eukaryota</taxon>
        <taxon>Metazoa</taxon>
        <taxon>Ecdysozoa</taxon>
        <taxon>Arthropoda</taxon>
        <taxon>Hexapoda</taxon>
        <taxon>Insecta</taxon>
        <taxon>Pterygota</taxon>
        <taxon>Neoptera</taxon>
        <taxon>Endopterygota</taxon>
        <taxon>Coleoptera</taxon>
        <taxon>Polyphaga</taxon>
        <taxon>Cucujiformia</taxon>
        <taxon>Chrysomeloidea</taxon>
        <taxon>Chrysomelidae</taxon>
        <taxon>Galerucinae</taxon>
        <taxon>Alticini</taxon>
        <taxon>Psylliodes</taxon>
    </lineage>
</organism>
<evidence type="ECO:0000313" key="2">
    <source>
        <dbReference type="Proteomes" id="UP001153636"/>
    </source>
</evidence>
<dbReference type="PANTHER" id="PTHR10773">
    <property type="entry name" value="DNA-DIRECTED RNA POLYMERASES I, II, AND III SUBUNIT RPABC2"/>
    <property type="match status" value="1"/>
</dbReference>
<dbReference type="PANTHER" id="PTHR10773:SF19">
    <property type="match status" value="1"/>
</dbReference>
<gene>
    <name evidence="1" type="ORF">PSYICH_LOCUS3340</name>
</gene>
<protein>
    <submittedName>
        <fullName evidence="1">Uncharacterized protein</fullName>
    </submittedName>
</protein>
<dbReference type="EMBL" id="OV651824">
    <property type="protein sequence ID" value="CAH1101998.1"/>
    <property type="molecule type" value="Genomic_DNA"/>
</dbReference>
<reference evidence="1" key="1">
    <citation type="submission" date="2022-01" db="EMBL/GenBank/DDBJ databases">
        <authorList>
            <person name="King R."/>
        </authorList>
    </citation>
    <scope>NUCLEOTIDE SEQUENCE</scope>
</reference>